<dbReference type="InterPro" id="IPR041679">
    <property type="entry name" value="DNA2/NAM7-like_C"/>
</dbReference>
<dbReference type="Pfam" id="PF13087">
    <property type="entry name" value="AAA_12"/>
    <property type="match status" value="1"/>
</dbReference>
<keyword evidence="2" id="KW-1185">Reference proteome</keyword>
<name>A0A0K0G397_STRVS</name>
<evidence type="ECO:0000313" key="3">
    <source>
        <dbReference type="WBParaSite" id="SVE_1919800.1"/>
    </source>
</evidence>
<dbReference type="InterPro" id="IPR027417">
    <property type="entry name" value="P-loop_NTPase"/>
</dbReference>
<dbReference type="WBParaSite" id="SVE_1919800.1">
    <property type="protein sequence ID" value="SVE_1919800.1"/>
    <property type="gene ID" value="SVE_1919800"/>
</dbReference>
<feature type="domain" description="DNA2/NAM7 helicase-like C-terminal" evidence="1">
    <location>
        <begin position="2"/>
        <end position="93"/>
    </location>
</feature>
<dbReference type="AlphaFoldDB" id="A0A0K0G397"/>
<evidence type="ECO:0000313" key="2">
    <source>
        <dbReference type="Proteomes" id="UP000035680"/>
    </source>
</evidence>
<accession>A0A0K0G397</accession>
<protein>
    <submittedName>
        <fullName evidence="3">AAA_12 domain-containing protein</fullName>
    </submittedName>
</protein>
<dbReference type="Proteomes" id="UP000035680">
    <property type="component" value="Unassembled WGS sequence"/>
</dbReference>
<reference evidence="3" key="2">
    <citation type="submission" date="2015-08" db="UniProtKB">
        <authorList>
            <consortium name="WormBaseParasite"/>
        </authorList>
    </citation>
    <scope>IDENTIFICATION</scope>
</reference>
<dbReference type="Gene3D" id="3.40.50.300">
    <property type="entry name" value="P-loop containing nucleotide triphosphate hydrolases"/>
    <property type="match status" value="1"/>
</dbReference>
<sequence length="151" mass="18075">MYKAQINKVRRNVLDFIDKLGNYIDKCRHSKHKPKDYKKYLLIDTVDALQGHEKDFVIISTCRSLIRKKDIVTDFYYLSIRACIVLTRPKIRFFLFRGTSIMRTAPTWNTILTYEEDRNTIVKFFRNQLSRIFSTVGIDENFIQNHLNNFK</sequence>
<reference evidence="2" key="1">
    <citation type="submission" date="2014-07" db="EMBL/GenBank/DDBJ databases">
        <authorList>
            <person name="Martin A.A"/>
            <person name="De Silva N."/>
        </authorList>
    </citation>
    <scope>NUCLEOTIDE SEQUENCE</scope>
</reference>
<evidence type="ECO:0000259" key="1">
    <source>
        <dbReference type="Pfam" id="PF13087"/>
    </source>
</evidence>
<proteinExistence type="predicted"/>
<organism evidence="2 3">
    <name type="scientific">Strongyloides venezuelensis</name>
    <name type="common">Threadworm</name>
    <dbReference type="NCBI Taxonomy" id="75913"/>
    <lineage>
        <taxon>Eukaryota</taxon>
        <taxon>Metazoa</taxon>
        <taxon>Ecdysozoa</taxon>
        <taxon>Nematoda</taxon>
        <taxon>Chromadorea</taxon>
        <taxon>Rhabditida</taxon>
        <taxon>Tylenchina</taxon>
        <taxon>Panagrolaimomorpha</taxon>
        <taxon>Strongyloidoidea</taxon>
        <taxon>Strongyloididae</taxon>
        <taxon>Strongyloides</taxon>
    </lineage>
</organism>